<feature type="transmembrane region" description="Helical" evidence="12">
    <location>
        <begin position="190"/>
        <end position="206"/>
    </location>
</feature>
<evidence type="ECO:0000313" key="14">
    <source>
        <dbReference type="Proteomes" id="UP001597362"/>
    </source>
</evidence>
<evidence type="ECO:0000256" key="9">
    <source>
        <dbReference type="ARBA" id="ARBA00023136"/>
    </source>
</evidence>
<dbReference type="Pfam" id="PF13367">
    <property type="entry name" value="PrsW-protease"/>
    <property type="match status" value="1"/>
</dbReference>
<evidence type="ECO:0000313" key="13">
    <source>
        <dbReference type="EMBL" id="MFD2115989.1"/>
    </source>
</evidence>
<evidence type="ECO:0000256" key="10">
    <source>
        <dbReference type="ARBA" id="ARBA00030345"/>
    </source>
</evidence>
<feature type="transmembrane region" description="Helical" evidence="12">
    <location>
        <begin position="134"/>
        <end position="152"/>
    </location>
</feature>
<dbReference type="GO" id="GO:0006508">
    <property type="term" value="P:proteolysis"/>
    <property type="evidence" value="ECO:0007669"/>
    <property type="project" value="UniProtKB-KW"/>
</dbReference>
<protein>
    <recommendedName>
        <fullName evidence="3 11">Protease PrsW</fullName>
        <ecNumber evidence="11">3.4.-.-</ecNumber>
    </recommendedName>
    <alternativeName>
        <fullName evidence="10 11">Protease responsible for activating sigma-W</fullName>
    </alternativeName>
</protein>
<comment type="subcellular location">
    <subcellularLocation>
        <location evidence="1">Cell membrane</location>
        <topology evidence="1">Multi-pass membrane protein</topology>
    </subcellularLocation>
</comment>
<keyword evidence="9 11" id="KW-0472">Membrane</keyword>
<proteinExistence type="inferred from homology"/>
<evidence type="ECO:0000256" key="4">
    <source>
        <dbReference type="ARBA" id="ARBA00022475"/>
    </source>
</evidence>
<name>A0ABW4YK15_9BACL</name>
<keyword evidence="4 11" id="KW-1003">Cell membrane</keyword>
<dbReference type="Proteomes" id="UP001597362">
    <property type="component" value="Unassembled WGS sequence"/>
</dbReference>
<dbReference type="PANTHER" id="PTHR36844:SF1">
    <property type="entry name" value="PROTEASE PRSW"/>
    <property type="match status" value="1"/>
</dbReference>
<feature type="transmembrane region" description="Helical" evidence="12">
    <location>
        <begin position="164"/>
        <end position="184"/>
    </location>
</feature>
<keyword evidence="8 12" id="KW-1133">Transmembrane helix</keyword>
<dbReference type="EMBL" id="JBHUHO010000029">
    <property type="protein sequence ID" value="MFD2115989.1"/>
    <property type="molecule type" value="Genomic_DNA"/>
</dbReference>
<keyword evidence="5 11" id="KW-0645">Protease</keyword>
<feature type="transmembrane region" description="Helical" evidence="12">
    <location>
        <begin position="6"/>
        <end position="23"/>
    </location>
</feature>
<evidence type="ECO:0000256" key="12">
    <source>
        <dbReference type="SAM" id="Phobius"/>
    </source>
</evidence>
<comment type="caution">
    <text evidence="13">The sequence shown here is derived from an EMBL/GenBank/DDBJ whole genome shotgun (WGS) entry which is preliminary data.</text>
</comment>
<evidence type="ECO:0000256" key="8">
    <source>
        <dbReference type="ARBA" id="ARBA00022989"/>
    </source>
</evidence>
<feature type="transmembrane region" description="Helical" evidence="12">
    <location>
        <begin position="35"/>
        <end position="53"/>
    </location>
</feature>
<dbReference type="NCBIfam" id="NF033739">
    <property type="entry name" value="intramemb_PrsW"/>
    <property type="match status" value="1"/>
</dbReference>
<evidence type="ECO:0000256" key="1">
    <source>
        <dbReference type="ARBA" id="ARBA00004651"/>
    </source>
</evidence>
<dbReference type="PANTHER" id="PTHR36844">
    <property type="entry name" value="PROTEASE PRSW"/>
    <property type="match status" value="1"/>
</dbReference>
<dbReference type="InterPro" id="IPR023596">
    <property type="entry name" value="Peptidase_PrsW_arch/bac"/>
</dbReference>
<feature type="transmembrane region" description="Helical" evidence="12">
    <location>
        <begin position="100"/>
        <end position="122"/>
    </location>
</feature>
<keyword evidence="14" id="KW-1185">Reference proteome</keyword>
<gene>
    <name evidence="13" type="primary">prsW</name>
    <name evidence="13" type="ORF">ACFSJH_09660</name>
</gene>
<sequence>MLLFSLLSVAIAPGLSLLTYLYLRDKYDAEPVHIVVKMFVMGIIILIPIMVIQRGLQLWAADLPWIVSYIESAGVEEFFKWFILYHFIFNHVEFDEPYDGILYAAAISLGFATMENILYAIFTPVSFSMMFTRALLPVAGHAIFGILMGYYLGKAKFSKRRKYYLFISISVPVLLHGTYDLILLSLPATWIWYLLPFMIFIWIWGLRKMERAHARSPFKLYIKEDEVNY</sequence>
<evidence type="ECO:0000256" key="6">
    <source>
        <dbReference type="ARBA" id="ARBA00022692"/>
    </source>
</evidence>
<accession>A0ABW4YK15</accession>
<feature type="transmembrane region" description="Helical" evidence="12">
    <location>
        <begin position="65"/>
        <end position="88"/>
    </location>
</feature>
<keyword evidence="6 12" id="KW-0812">Transmembrane</keyword>
<evidence type="ECO:0000256" key="3">
    <source>
        <dbReference type="ARBA" id="ARBA00018997"/>
    </source>
</evidence>
<dbReference type="PIRSF" id="PIRSF016933">
    <property type="entry name" value="PrsW"/>
    <property type="match status" value="1"/>
</dbReference>
<evidence type="ECO:0000256" key="11">
    <source>
        <dbReference type="PIRNR" id="PIRNR016933"/>
    </source>
</evidence>
<evidence type="ECO:0000256" key="7">
    <source>
        <dbReference type="ARBA" id="ARBA00022801"/>
    </source>
</evidence>
<organism evidence="13 14">
    <name type="scientific">Paenibacillus yanchengensis</name>
    <dbReference type="NCBI Taxonomy" id="2035833"/>
    <lineage>
        <taxon>Bacteria</taxon>
        <taxon>Bacillati</taxon>
        <taxon>Bacillota</taxon>
        <taxon>Bacilli</taxon>
        <taxon>Bacillales</taxon>
        <taxon>Paenibacillaceae</taxon>
        <taxon>Paenibacillus</taxon>
    </lineage>
</organism>
<dbReference type="InterPro" id="IPR026898">
    <property type="entry name" value="PrsW"/>
</dbReference>
<dbReference type="GO" id="GO:0008233">
    <property type="term" value="F:peptidase activity"/>
    <property type="evidence" value="ECO:0007669"/>
    <property type="project" value="UniProtKB-KW"/>
</dbReference>
<dbReference type="RefSeq" id="WP_377771713.1">
    <property type="nucleotide sequence ID" value="NZ_JBHUHO010000029.1"/>
</dbReference>
<evidence type="ECO:0000256" key="2">
    <source>
        <dbReference type="ARBA" id="ARBA00009165"/>
    </source>
</evidence>
<comment type="function">
    <text evidence="11">Involved in the degradation of specific anti-sigma factors.</text>
</comment>
<keyword evidence="7 11" id="KW-0378">Hydrolase</keyword>
<comment type="similarity">
    <text evidence="2 11">Belongs to the protease PrsW family.</text>
</comment>
<reference evidence="14" key="1">
    <citation type="journal article" date="2019" name="Int. J. Syst. Evol. Microbiol.">
        <title>The Global Catalogue of Microorganisms (GCM) 10K type strain sequencing project: providing services to taxonomists for standard genome sequencing and annotation.</title>
        <authorList>
            <consortium name="The Broad Institute Genomics Platform"/>
            <consortium name="The Broad Institute Genome Sequencing Center for Infectious Disease"/>
            <person name="Wu L."/>
            <person name="Ma J."/>
        </authorList>
    </citation>
    <scope>NUCLEOTIDE SEQUENCE [LARGE SCALE GENOMIC DNA]</scope>
    <source>
        <strain evidence="14">GH52</strain>
    </source>
</reference>
<dbReference type="EC" id="3.4.-.-" evidence="11"/>
<evidence type="ECO:0000256" key="5">
    <source>
        <dbReference type="ARBA" id="ARBA00022670"/>
    </source>
</evidence>